<evidence type="ECO:0000313" key="3">
    <source>
        <dbReference type="EMBL" id="MBP0617212.1"/>
    </source>
</evidence>
<dbReference type="InterPro" id="IPR010985">
    <property type="entry name" value="Ribbon_hlx_hlx"/>
</dbReference>
<reference evidence="3 4" key="1">
    <citation type="submission" date="2021-04" db="EMBL/GenBank/DDBJ databases">
        <title>Whole genome sequence of Jiella sp. KSK16Y-1.</title>
        <authorList>
            <person name="Tuo L."/>
        </authorList>
    </citation>
    <scope>NUCLEOTIDE SEQUENCE [LARGE SCALE GENOMIC DNA]</scope>
    <source>
        <strain evidence="3 4">KSK16Y-1</strain>
    </source>
</reference>
<dbReference type="SUPFAM" id="SSF47598">
    <property type="entry name" value="Ribbon-helix-helix"/>
    <property type="match status" value="1"/>
</dbReference>
<protein>
    <submittedName>
        <fullName evidence="3">Type II toxin-antitoxin system ParD family antitoxin</fullName>
    </submittedName>
</protein>
<dbReference type="Gene3D" id="6.10.10.120">
    <property type="entry name" value="Antitoxin ParD1-like"/>
    <property type="match status" value="1"/>
</dbReference>
<dbReference type="InterPro" id="IPR022789">
    <property type="entry name" value="ParD"/>
</dbReference>
<dbReference type="Proteomes" id="UP000678276">
    <property type="component" value="Unassembled WGS sequence"/>
</dbReference>
<proteinExistence type="inferred from homology"/>
<keyword evidence="4" id="KW-1185">Reference proteome</keyword>
<name>A0ABS4BL01_9HYPH</name>
<evidence type="ECO:0000256" key="2">
    <source>
        <dbReference type="ARBA" id="ARBA00022649"/>
    </source>
</evidence>
<dbReference type="PANTHER" id="PTHR36582:SF2">
    <property type="entry name" value="ANTITOXIN PARD"/>
    <property type="match status" value="1"/>
</dbReference>
<gene>
    <name evidence="3" type="ORF">J6595_16620</name>
</gene>
<evidence type="ECO:0000313" key="4">
    <source>
        <dbReference type="Proteomes" id="UP000678276"/>
    </source>
</evidence>
<comment type="similarity">
    <text evidence="1">Belongs to the ParD antitoxin family.</text>
</comment>
<organism evidence="3 4">
    <name type="scientific">Jiella mangrovi</name>
    <dbReference type="NCBI Taxonomy" id="2821407"/>
    <lineage>
        <taxon>Bacteria</taxon>
        <taxon>Pseudomonadati</taxon>
        <taxon>Pseudomonadota</taxon>
        <taxon>Alphaproteobacteria</taxon>
        <taxon>Hyphomicrobiales</taxon>
        <taxon>Aurantimonadaceae</taxon>
        <taxon>Jiella</taxon>
    </lineage>
</organism>
<evidence type="ECO:0000256" key="1">
    <source>
        <dbReference type="ARBA" id="ARBA00008580"/>
    </source>
</evidence>
<dbReference type="InterPro" id="IPR038296">
    <property type="entry name" value="ParD_sf"/>
</dbReference>
<dbReference type="CDD" id="cd22231">
    <property type="entry name" value="RHH_NikR_HicB-like"/>
    <property type="match status" value="1"/>
</dbReference>
<dbReference type="EMBL" id="JAGJCF010000014">
    <property type="protein sequence ID" value="MBP0617212.1"/>
    <property type="molecule type" value="Genomic_DNA"/>
</dbReference>
<comment type="caution">
    <text evidence="3">The sequence shown here is derived from an EMBL/GenBank/DDBJ whole genome shotgun (WGS) entry which is preliminary data.</text>
</comment>
<keyword evidence="2" id="KW-1277">Toxin-antitoxin system</keyword>
<dbReference type="RefSeq" id="WP_209595708.1">
    <property type="nucleotide sequence ID" value="NZ_JAGJCF010000014.1"/>
</dbReference>
<sequence length="90" mass="10030">MASLTLSVSDDLKEWIDRRVVEGEYGSASDYIRDLVRRDRESRLQPDLTLDDLRLIVAEARASGIGEQSLADIKAEARRRVAARRGTSAA</sequence>
<accession>A0ABS4BL01</accession>
<dbReference type="PANTHER" id="PTHR36582">
    <property type="entry name" value="ANTITOXIN PARD"/>
    <property type="match status" value="1"/>
</dbReference>